<protein>
    <submittedName>
        <fullName evidence="1">Uncharacterized protein</fullName>
    </submittedName>
</protein>
<evidence type="ECO:0000313" key="1">
    <source>
        <dbReference type="EnsemblMetazoa" id="tetur22g02890.1"/>
    </source>
</evidence>
<dbReference type="EMBL" id="CAEY01000590">
    <property type="status" value="NOT_ANNOTATED_CDS"/>
    <property type="molecule type" value="Genomic_DNA"/>
</dbReference>
<dbReference type="HOGENOM" id="CLU_2253471_0_0_1"/>
<reference evidence="2" key="1">
    <citation type="submission" date="2011-08" db="EMBL/GenBank/DDBJ databases">
        <authorList>
            <person name="Rombauts S."/>
        </authorList>
    </citation>
    <scope>NUCLEOTIDE SEQUENCE</scope>
    <source>
        <strain evidence="2">London</strain>
    </source>
</reference>
<keyword evidence="2" id="KW-1185">Reference proteome</keyword>
<evidence type="ECO:0000313" key="2">
    <source>
        <dbReference type="Proteomes" id="UP000015104"/>
    </source>
</evidence>
<accession>T1KV92</accession>
<sequence length="104" mass="11752">MCSRQKTEKNFEVSERKLSLCDTCPSKPSTCLNCVNLRPGSAMQSQVVTLVALLGPPQRSRGQVYWEGRSRPIPVIVILNIECPKTRLTIFLKDREDGKLFTNK</sequence>
<organism evidence="1 2">
    <name type="scientific">Tetranychus urticae</name>
    <name type="common">Two-spotted spider mite</name>
    <dbReference type="NCBI Taxonomy" id="32264"/>
    <lineage>
        <taxon>Eukaryota</taxon>
        <taxon>Metazoa</taxon>
        <taxon>Ecdysozoa</taxon>
        <taxon>Arthropoda</taxon>
        <taxon>Chelicerata</taxon>
        <taxon>Arachnida</taxon>
        <taxon>Acari</taxon>
        <taxon>Acariformes</taxon>
        <taxon>Trombidiformes</taxon>
        <taxon>Prostigmata</taxon>
        <taxon>Eleutherengona</taxon>
        <taxon>Raphignathae</taxon>
        <taxon>Tetranychoidea</taxon>
        <taxon>Tetranychidae</taxon>
        <taxon>Tetranychus</taxon>
    </lineage>
</organism>
<dbReference type="Proteomes" id="UP000015104">
    <property type="component" value="Unassembled WGS sequence"/>
</dbReference>
<reference evidence="1" key="2">
    <citation type="submission" date="2015-06" db="UniProtKB">
        <authorList>
            <consortium name="EnsemblMetazoa"/>
        </authorList>
    </citation>
    <scope>IDENTIFICATION</scope>
</reference>
<dbReference type="AlphaFoldDB" id="T1KV92"/>
<dbReference type="EnsemblMetazoa" id="tetur22g02890.1">
    <property type="protein sequence ID" value="tetur22g02890.1"/>
    <property type="gene ID" value="tetur22g02890"/>
</dbReference>
<proteinExistence type="predicted"/>
<name>T1KV92_TETUR</name>